<keyword evidence="1" id="KW-1133">Transmembrane helix</keyword>
<feature type="transmembrane region" description="Helical" evidence="1">
    <location>
        <begin position="60"/>
        <end position="85"/>
    </location>
</feature>
<proteinExistence type="predicted"/>
<keyword evidence="1" id="KW-0472">Membrane</keyword>
<accession>A0A9P5P3J0</accession>
<dbReference type="EMBL" id="JADNYJ010000001">
    <property type="protein sequence ID" value="KAF8914156.1"/>
    <property type="molecule type" value="Genomic_DNA"/>
</dbReference>
<dbReference type="PANTHER" id="PTHR42791:SF1">
    <property type="entry name" value="N-ACETYLTRANSFERASE DOMAIN-CONTAINING PROTEIN"/>
    <property type="match status" value="1"/>
</dbReference>
<dbReference type="InterPro" id="IPR052523">
    <property type="entry name" value="Trichothecene_AcTrans"/>
</dbReference>
<dbReference type="InterPro" id="IPR000182">
    <property type="entry name" value="GNAT_dom"/>
</dbReference>
<dbReference type="Proteomes" id="UP000724874">
    <property type="component" value="Unassembled WGS sequence"/>
</dbReference>
<dbReference type="GO" id="GO:0016747">
    <property type="term" value="F:acyltransferase activity, transferring groups other than amino-acyl groups"/>
    <property type="evidence" value="ECO:0007669"/>
    <property type="project" value="InterPro"/>
</dbReference>
<dbReference type="PROSITE" id="PS51186">
    <property type="entry name" value="GNAT"/>
    <property type="match status" value="1"/>
</dbReference>
<dbReference type="OrthoDB" id="2744543at2759"/>
<evidence type="ECO:0000313" key="3">
    <source>
        <dbReference type="EMBL" id="KAF8914156.1"/>
    </source>
</evidence>
<dbReference type="AlphaFoldDB" id="A0A9P5P3J0"/>
<evidence type="ECO:0000256" key="1">
    <source>
        <dbReference type="SAM" id="Phobius"/>
    </source>
</evidence>
<dbReference type="SUPFAM" id="SSF55729">
    <property type="entry name" value="Acyl-CoA N-acyltransferases (Nat)"/>
    <property type="match status" value="1"/>
</dbReference>
<keyword evidence="4" id="KW-1185">Reference proteome</keyword>
<protein>
    <recommendedName>
        <fullName evidence="2">N-acetyltransferase domain-containing protein</fullName>
    </recommendedName>
</protein>
<dbReference type="Gene3D" id="3.40.630.30">
    <property type="match status" value="1"/>
</dbReference>
<gene>
    <name evidence="3" type="ORF">CPB84DRAFT_61817</name>
</gene>
<keyword evidence="1" id="KW-0812">Transmembrane</keyword>
<comment type="caution">
    <text evidence="3">The sequence shown here is derived from an EMBL/GenBank/DDBJ whole genome shotgun (WGS) entry which is preliminary data.</text>
</comment>
<evidence type="ECO:0000259" key="2">
    <source>
        <dbReference type="PROSITE" id="PS51186"/>
    </source>
</evidence>
<name>A0A9P5P3J0_GYMJU</name>
<evidence type="ECO:0000313" key="4">
    <source>
        <dbReference type="Proteomes" id="UP000724874"/>
    </source>
</evidence>
<reference evidence="3" key="1">
    <citation type="submission" date="2020-11" db="EMBL/GenBank/DDBJ databases">
        <authorList>
            <consortium name="DOE Joint Genome Institute"/>
            <person name="Ahrendt S."/>
            <person name="Riley R."/>
            <person name="Andreopoulos W."/>
            <person name="LaButti K."/>
            <person name="Pangilinan J."/>
            <person name="Ruiz-duenas F.J."/>
            <person name="Barrasa J.M."/>
            <person name="Sanchez-Garcia M."/>
            <person name="Camarero S."/>
            <person name="Miyauchi S."/>
            <person name="Serrano A."/>
            <person name="Linde D."/>
            <person name="Babiker R."/>
            <person name="Drula E."/>
            <person name="Ayuso-Fernandez I."/>
            <person name="Pacheco R."/>
            <person name="Padilla G."/>
            <person name="Ferreira P."/>
            <person name="Barriuso J."/>
            <person name="Kellner H."/>
            <person name="Castanera R."/>
            <person name="Alfaro M."/>
            <person name="Ramirez L."/>
            <person name="Pisabarro A.G."/>
            <person name="Kuo A."/>
            <person name="Tritt A."/>
            <person name="Lipzen A."/>
            <person name="He G."/>
            <person name="Yan M."/>
            <person name="Ng V."/>
            <person name="Cullen D."/>
            <person name="Martin F."/>
            <person name="Rosso M.-N."/>
            <person name="Henrissat B."/>
            <person name="Hibbett D."/>
            <person name="Martinez A.T."/>
            <person name="Grigoriev I.V."/>
        </authorList>
    </citation>
    <scope>NUCLEOTIDE SEQUENCE</scope>
    <source>
        <strain evidence="3">AH 44721</strain>
    </source>
</reference>
<dbReference type="PANTHER" id="PTHR42791">
    <property type="entry name" value="GNAT FAMILY ACETYLTRANSFERASE"/>
    <property type="match status" value="1"/>
</dbReference>
<sequence length="242" mass="27362">MSLKPVGDLEGQFLAVPSVKPLRLVDTWKAATTWFNALEGDPLNVYIRATSKPLATKATYFLILLLWMKSLIILTINAGAALIVANPIKTGPSSSMDRLVDLITKWTTAILYRSLTEEQKKRRDEIDEKVTNLTKNVLGDRTKEMIYVDLLVTEPRSQRHGYGSALLQTMTSYGDSLVRAVWLQTATHQNVLFYKLFGFEVLGETVLGDDNPEWHQDPVILRLMVREPKAQLLVAEKRTTFQ</sequence>
<feature type="domain" description="N-acetyltransferase" evidence="2">
    <location>
        <begin position="86"/>
        <end position="226"/>
    </location>
</feature>
<organism evidence="3 4">
    <name type="scientific">Gymnopilus junonius</name>
    <name type="common">Spectacular rustgill mushroom</name>
    <name type="synonym">Gymnopilus spectabilis subsp. junonius</name>
    <dbReference type="NCBI Taxonomy" id="109634"/>
    <lineage>
        <taxon>Eukaryota</taxon>
        <taxon>Fungi</taxon>
        <taxon>Dikarya</taxon>
        <taxon>Basidiomycota</taxon>
        <taxon>Agaricomycotina</taxon>
        <taxon>Agaricomycetes</taxon>
        <taxon>Agaricomycetidae</taxon>
        <taxon>Agaricales</taxon>
        <taxon>Agaricineae</taxon>
        <taxon>Hymenogastraceae</taxon>
        <taxon>Gymnopilus</taxon>
    </lineage>
</organism>
<dbReference type="InterPro" id="IPR016181">
    <property type="entry name" value="Acyl_CoA_acyltransferase"/>
</dbReference>
<dbReference type="Pfam" id="PF00583">
    <property type="entry name" value="Acetyltransf_1"/>
    <property type="match status" value="1"/>
</dbReference>